<feature type="signal peptide" evidence="1">
    <location>
        <begin position="1"/>
        <end position="19"/>
    </location>
</feature>
<dbReference type="SUPFAM" id="SSF49464">
    <property type="entry name" value="Carboxypeptidase regulatory domain-like"/>
    <property type="match status" value="1"/>
</dbReference>
<sequence length="587" mass="67538">MRTLAIFLFSFLTFSLSFSQERKITGKITVGEKPLSEVIIKNLDTGLSSITDKNGKYTIIANKGEVLEYTETAMKTVIIRVEDVTRVLNLAMQYNATQLDEVVLVEDLKKRSPEKYLESQYLKNDKIIYTRYGYMDASVSPVNIQVISGKRLGLSGTCFLSLLESRFPNLIVQGDCARGAIVTTRRGIGFGNSNGFVSDAIGDNPNGVIFDVDGQIFREAPTWLFSTDIERIAFINGRSNASFYSVLGASAVIIINTIHSIPIGLNKGNVVLKDSKMIFSVLDKEQVRTNWPNYLKELHASSSYEQAKKVYDKLKDRHSGSAFFFLDAYRYFHDNWNEKEYADTIINDNIFRFQDNPVHLKALAYIYDGQNRFKMSNRIYKEVFILRPNYTQSYYDMANSYLNTNEPEKAISIYARYDYLLTEGFMQADVLGFSPIIKRDYENLIFLNDIDNAMVDDIENNLRGKTRVTFEWSDSEAEFEISFINAKKHFSKFTHNIADNADKVLRSKDYGYSIFERFLESSTTDDWTIYATYLGNKSLTPSYLKVTLFHNYGEKNQRREVQTFKLFIKNKTKELIRVKNNETLVMQ</sequence>
<keyword evidence="3" id="KW-1185">Reference proteome</keyword>
<dbReference type="AlphaFoldDB" id="A0A0Q0XK52"/>
<dbReference type="STRING" id="346185.AAY42_04615"/>
<keyword evidence="1" id="KW-0732">Signal</keyword>
<accession>A0A0Q0XK52</accession>
<dbReference type="InterPro" id="IPR008969">
    <property type="entry name" value="CarboxyPept-like_regulatory"/>
</dbReference>
<dbReference type="Gene3D" id="1.25.40.10">
    <property type="entry name" value="Tetratricopeptide repeat domain"/>
    <property type="match status" value="1"/>
</dbReference>
<evidence type="ECO:0000313" key="3">
    <source>
        <dbReference type="Proteomes" id="UP000050827"/>
    </source>
</evidence>
<name>A0A0Q0XK52_9FLAO</name>
<comment type="caution">
    <text evidence="2">The sequence shown here is derived from an EMBL/GenBank/DDBJ whole genome shotgun (WGS) entry which is preliminary data.</text>
</comment>
<dbReference type="EMBL" id="LCTZ01000002">
    <property type="protein sequence ID" value="KQC29266.1"/>
    <property type="molecule type" value="Genomic_DNA"/>
</dbReference>
<gene>
    <name evidence="2" type="ORF">AAY42_04615</name>
</gene>
<dbReference type="OrthoDB" id="1079187at2"/>
<dbReference type="InterPro" id="IPR011990">
    <property type="entry name" value="TPR-like_helical_dom_sf"/>
</dbReference>
<protein>
    <submittedName>
        <fullName evidence="2">Uncharacterized protein</fullName>
    </submittedName>
</protein>
<feature type="chain" id="PRO_5006186586" evidence="1">
    <location>
        <begin position="20"/>
        <end position="587"/>
    </location>
</feature>
<evidence type="ECO:0000313" key="2">
    <source>
        <dbReference type="EMBL" id="KQC29266.1"/>
    </source>
</evidence>
<dbReference type="SUPFAM" id="SSF48452">
    <property type="entry name" value="TPR-like"/>
    <property type="match status" value="1"/>
</dbReference>
<dbReference type="PATRIC" id="fig|1547436.3.peg.967"/>
<dbReference type="Proteomes" id="UP000050827">
    <property type="component" value="Unassembled WGS sequence"/>
</dbReference>
<organism evidence="2 3">
    <name type="scientific">Flagellimonas eckloniae</name>
    <dbReference type="NCBI Taxonomy" id="346185"/>
    <lineage>
        <taxon>Bacteria</taxon>
        <taxon>Pseudomonadati</taxon>
        <taxon>Bacteroidota</taxon>
        <taxon>Flavobacteriia</taxon>
        <taxon>Flavobacteriales</taxon>
        <taxon>Flavobacteriaceae</taxon>
        <taxon>Flagellimonas</taxon>
    </lineage>
</organism>
<proteinExistence type="predicted"/>
<reference evidence="2 3" key="1">
    <citation type="submission" date="2015-04" db="EMBL/GenBank/DDBJ databases">
        <title>Complete genome of flavobacterium.</title>
        <authorList>
            <person name="Kwon Y.M."/>
            <person name="Kim S.-J."/>
        </authorList>
    </citation>
    <scope>NUCLEOTIDE SEQUENCE [LARGE SCALE GENOMIC DNA]</scope>
    <source>
        <strain evidence="2 3">DK169</strain>
    </source>
</reference>
<dbReference type="RefSeq" id="WP_055392853.1">
    <property type="nucleotide sequence ID" value="NZ_LCTZ01000002.1"/>
</dbReference>
<evidence type="ECO:0000256" key="1">
    <source>
        <dbReference type="SAM" id="SignalP"/>
    </source>
</evidence>